<dbReference type="InterPro" id="IPR001647">
    <property type="entry name" value="HTH_TetR"/>
</dbReference>
<evidence type="ECO:0000313" key="6">
    <source>
        <dbReference type="EMBL" id="RZU20191.1"/>
    </source>
</evidence>
<feature type="domain" description="HTH tetR-type" evidence="5">
    <location>
        <begin position="1"/>
        <end position="61"/>
    </location>
</feature>
<dbReference type="EMBL" id="SHKR01000011">
    <property type="protein sequence ID" value="RZU20191.1"/>
    <property type="molecule type" value="Genomic_DNA"/>
</dbReference>
<dbReference type="PROSITE" id="PS50977">
    <property type="entry name" value="HTH_TETR_2"/>
    <property type="match status" value="1"/>
</dbReference>
<comment type="caution">
    <text evidence="6">The sequence shown here is derived from an EMBL/GenBank/DDBJ whole genome shotgun (WGS) entry which is preliminary data.</text>
</comment>
<dbReference type="RefSeq" id="WP_157997051.1">
    <property type="nucleotide sequence ID" value="NZ_SHKR01000011.1"/>
</dbReference>
<keyword evidence="1" id="KW-0805">Transcription regulation</keyword>
<dbReference type="PANTHER" id="PTHR30055:SF234">
    <property type="entry name" value="HTH-TYPE TRANSCRIPTIONAL REGULATOR BETI"/>
    <property type="match status" value="1"/>
</dbReference>
<name>A0A4Q7XAP4_9ACTN</name>
<dbReference type="PANTHER" id="PTHR30055">
    <property type="entry name" value="HTH-TYPE TRANSCRIPTIONAL REGULATOR RUTR"/>
    <property type="match status" value="1"/>
</dbReference>
<evidence type="ECO:0000313" key="7">
    <source>
        <dbReference type="Proteomes" id="UP000292027"/>
    </source>
</evidence>
<dbReference type="AlphaFoldDB" id="A0A4Q7XAP4"/>
<evidence type="ECO:0000256" key="2">
    <source>
        <dbReference type="ARBA" id="ARBA00023125"/>
    </source>
</evidence>
<sequence length="214" mass="23323">MGTRDDILDAAAEVLRTQGFARATTKSIAQVAGYSEAALYKHFADKAAILLAVMHERMPELPGSLKELIGSPGSATVHANLIRLAGIAIDFYVEGFPILVSLFSSQDLLTAHRRRLQELDAGPHKAQEGLVRYLQEEQKLGRVRRTADVGAAAALLFGACFQRGFEVNFTGFRPSLEEHNAYAGALGRTIYESLRPNPLKRGVGRPGPRSRPAR</sequence>
<dbReference type="Gene3D" id="1.10.357.10">
    <property type="entry name" value="Tetracycline Repressor, domain 2"/>
    <property type="match status" value="1"/>
</dbReference>
<dbReference type="OrthoDB" id="5242390at2"/>
<keyword evidence="2 4" id="KW-0238">DNA-binding</keyword>
<keyword evidence="3" id="KW-0804">Transcription</keyword>
<protein>
    <submittedName>
        <fullName evidence="6">TetR family transcriptional regulator</fullName>
    </submittedName>
</protein>
<dbReference type="GO" id="GO:0000976">
    <property type="term" value="F:transcription cis-regulatory region binding"/>
    <property type="evidence" value="ECO:0007669"/>
    <property type="project" value="TreeGrafter"/>
</dbReference>
<dbReference type="Pfam" id="PF00440">
    <property type="entry name" value="TetR_N"/>
    <property type="match status" value="1"/>
</dbReference>
<dbReference type="InterPro" id="IPR050109">
    <property type="entry name" value="HTH-type_TetR-like_transc_reg"/>
</dbReference>
<reference evidence="6 7" key="1">
    <citation type="journal article" date="2015" name="Stand. Genomic Sci.">
        <title>Genomic Encyclopedia of Bacterial and Archaeal Type Strains, Phase III: the genomes of soil and plant-associated and newly described type strains.</title>
        <authorList>
            <person name="Whitman W.B."/>
            <person name="Woyke T."/>
            <person name="Klenk H.P."/>
            <person name="Zhou Y."/>
            <person name="Lilburn T.G."/>
            <person name="Beck B.J."/>
            <person name="De Vos P."/>
            <person name="Vandamme P."/>
            <person name="Eisen J.A."/>
            <person name="Garrity G."/>
            <person name="Hugenholtz P."/>
            <person name="Kyrpides N.C."/>
        </authorList>
    </citation>
    <scope>NUCLEOTIDE SEQUENCE [LARGE SCALE GENOMIC DNA]</scope>
    <source>
        <strain evidence="6 7">VKM Ac-2540</strain>
    </source>
</reference>
<dbReference type="PRINTS" id="PR00455">
    <property type="entry name" value="HTHTETR"/>
</dbReference>
<evidence type="ECO:0000259" key="5">
    <source>
        <dbReference type="PROSITE" id="PS50977"/>
    </source>
</evidence>
<evidence type="ECO:0000256" key="3">
    <source>
        <dbReference type="ARBA" id="ARBA00023163"/>
    </source>
</evidence>
<proteinExistence type="predicted"/>
<dbReference type="Proteomes" id="UP000292027">
    <property type="component" value="Unassembled WGS sequence"/>
</dbReference>
<dbReference type="InterPro" id="IPR009057">
    <property type="entry name" value="Homeodomain-like_sf"/>
</dbReference>
<dbReference type="SUPFAM" id="SSF46689">
    <property type="entry name" value="Homeodomain-like"/>
    <property type="match status" value="1"/>
</dbReference>
<accession>A0A4Q7XAP4</accession>
<keyword evidence="7" id="KW-1185">Reference proteome</keyword>
<organism evidence="6 7">
    <name type="scientific">Kribbella rubisoli</name>
    <dbReference type="NCBI Taxonomy" id="3075929"/>
    <lineage>
        <taxon>Bacteria</taxon>
        <taxon>Bacillati</taxon>
        <taxon>Actinomycetota</taxon>
        <taxon>Actinomycetes</taxon>
        <taxon>Propionibacteriales</taxon>
        <taxon>Kribbellaceae</taxon>
        <taxon>Kribbella</taxon>
    </lineage>
</organism>
<dbReference type="GO" id="GO:0003700">
    <property type="term" value="F:DNA-binding transcription factor activity"/>
    <property type="evidence" value="ECO:0007669"/>
    <property type="project" value="TreeGrafter"/>
</dbReference>
<gene>
    <name evidence="6" type="ORF">EV645_2418</name>
</gene>
<evidence type="ECO:0000256" key="4">
    <source>
        <dbReference type="PROSITE-ProRule" id="PRU00335"/>
    </source>
</evidence>
<evidence type="ECO:0000256" key="1">
    <source>
        <dbReference type="ARBA" id="ARBA00023015"/>
    </source>
</evidence>
<feature type="DNA-binding region" description="H-T-H motif" evidence="4">
    <location>
        <begin position="24"/>
        <end position="43"/>
    </location>
</feature>